<evidence type="ECO:0000313" key="3">
    <source>
        <dbReference type="Proteomes" id="UP000249794"/>
    </source>
</evidence>
<comment type="caution">
    <text evidence="2">The sequence shown here is derived from an EMBL/GenBank/DDBJ whole genome shotgun (WGS) entry which is preliminary data.</text>
</comment>
<dbReference type="InterPro" id="IPR020556">
    <property type="entry name" value="Amidase_CS"/>
</dbReference>
<dbReference type="PROSITE" id="PS00571">
    <property type="entry name" value="AMIDASES"/>
    <property type="match status" value="1"/>
</dbReference>
<feature type="domain" description="Amidase" evidence="1">
    <location>
        <begin position="57"/>
        <end position="497"/>
    </location>
</feature>
<dbReference type="Gene3D" id="3.90.1300.10">
    <property type="entry name" value="Amidase signature (AS) domain"/>
    <property type="match status" value="1"/>
</dbReference>
<reference evidence="2 3" key="2">
    <citation type="submission" date="2018-06" db="EMBL/GenBank/DDBJ databases">
        <title>Metagenomic assembly of (sub)arctic Cyanobacteria and their associated microbiome from non-axenic cultures.</title>
        <authorList>
            <person name="Baurain D."/>
        </authorList>
    </citation>
    <scope>NUCLEOTIDE SEQUENCE [LARGE SCALE GENOMIC DNA]</scope>
    <source>
        <strain evidence="2">ULC027bin1</strain>
    </source>
</reference>
<dbReference type="PANTHER" id="PTHR42678">
    <property type="entry name" value="AMIDASE"/>
    <property type="match status" value="1"/>
</dbReference>
<dbReference type="AlphaFoldDB" id="A0A2W4XCF9"/>
<organism evidence="2 3">
    <name type="scientific">Phormidesmis priestleyi</name>
    <dbReference type="NCBI Taxonomy" id="268141"/>
    <lineage>
        <taxon>Bacteria</taxon>
        <taxon>Bacillati</taxon>
        <taxon>Cyanobacteriota</taxon>
        <taxon>Cyanophyceae</taxon>
        <taxon>Leptolyngbyales</taxon>
        <taxon>Leptolyngbyaceae</taxon>
        <taxon>Phormidesmis</taxon>
    </lineage>
</organism>
<sequence length="553" mass="57684">MPTLMIFVRKAVFYTTLPVATLFFAVDSVLAISFNLREATVDSIQAGLSSGATTCTDITQKYLNRIQAYDDQGPSLNAIIATNPNALKIAAELDAAYAVSGPVGSLHCVPVVLKDNYDTFDMPTTAGALALKDFQTGEDAFQVAGLREEGALILAKANLSEFAFSFTSTSSLGGTTVNPYDTTRNAGGSSGGTGAAIAANFGVLGFGTDTGGSIRVPSSFNSLIGVRPTIGLSSRSGIVPLALSQDVGGPMTRTVKDAALALNATVGFDPADPITAGSIGQIPDDYTAFLSADGLSGAKIGLVSALFGSDSNPESVKTTSVIKKAVDALVSLGATVTEVVIPNLSEILAFPSLSSFEFKRDLNAYLAERPVPPSGIRTLGDIIDSGLYLEDFESAYISRNERPAPETDPEYIRIITERPVLTQSSLLKALTGLDALIYPSVTSPPNILGEPLASGAGNRLSPFSGFPAITVPAGFTEDGLPVGLEFLGRAYDEPTLLKLTYAFEQGTLVRRSPTSTPPLAGESIPEPGTAVALIVFAFGTLLIWKRSPANDML</sequence>
<dbReference type="EMBL" id="QBMP01000109">
    <property type="protein sequence ID" value="PZO54774.1"/>
    <property type="molecule type" value="Genomic_DNA"/>
</dbReference>
<name>A0A2W4XCF9_9CYAN</name>
<protein>
    <submittedName>
        <fullName evidence="2">Amidase</fullName>
    </submittedName>
</protein>
<evidence type="ECO:0000313" key="2">
    <source>
        <dbReference type="EMBL" id="PZO54774.1"/>
    </source>
</evidence>
<proteinExistence type="predicted"/>
<dbReference type="InterPro" id="IPR036928">
    <property type="entry name" value="AS_sf"/>
</dbReference>
<reference evidence="3" key="1">
    <citation type="submission" date="2018-04" db="EMBL/GenBank/DDBJ databases">
        <authorList>
            <person name="Cornet L."/>
        </authorList>
    </citation>
    <scope>NUCLEOTIDE SEQUENCE [LARGE SCALE GENOMIC DNA]</scope>
</reference>
<dbReference type="InterPro" id="IPR023631">
    <property type="entry name" value="Amidase_dom"/>
</dbReference>
<accession>A0A2W4XCF9</accession>
<dbReference type="PANTHER" id="PTHR42678:SF5">
    <property type="entry name" value="GLUTAMYL-TRNA(GLN) AMIDOTRANSFERASE SUBUNIT A"/>
    <property type="match status" value="1"/>
</dbReference>
<dbReference type="Proteomes" id="UP000249794">
    <property type="component" value="Unassembled WGS sequence"/>
</dbReference>
<evidence type="ECO:0000259" key="1">
    <source>
        <dbReference type="Pfam" id="PF01425"/>
    </source>
</evidence>
<dbReference type="Pfam" id="PF01425">
    <property type="entry name" value="Amidase"/>
    <property type="match status" value="1"/>
</dbReference>
<gene>
    <name evidence="2" type="ORF">DCF15_11440</name>
</gene>
<dbReference type="SUPFAM" id="SSF75304">
    <property type="entry name" value="Amidase signature (AS) enzymes"/>
    <property type="match status" value="1"/>
</dbReference>